<keyword evidence="8" id="KW-0539">Nucleus</keyword>
<feature type="domain" description="C2H2-type" evidence="10">
    <location>
        <begin position="219"/>
        <end position="244"/>
    </location>
</feature>
<evidence type="ECO:0000313" key="13">
    <source>
        <dbReference type="WBParaSite" id="EgrG_000768500"/>
    </source>
</evidence>
<dbReference type="InterPro" id="IPR043359">
    <property type="entry name" value="GLI-like"/>
</dbReference>
<evidence type="ECO:0000256" key="2">
    <source>
        <dbReference type="ARBA" id="ARBA00010831"/>
    </source>
</evidence>
<keyword evidence="6" id="KW-0862">Zinc</keyword>
<evidence type="ECO:0000256" key="1">
    <source>
        <dbReference type="ARBA" id="ARBA00004123"/>
    </source>
</evidence>
<dbReference type="GO" id="GO:0005634">
    <property type="term" value="C:nucleus"/>
    <property type="evidence" value="ECO:0007669"/>
    <property type="project" value="UniProtKB-SubCell"/>
</dbReference>
<evidence type="ECO:0000259" key="10">
    <source>
        <dbReference type="PROSITE" id="PS50157"/>
    </source>
</evidence>
<proteinExistence type="inferred from homology"/>
<dbReference type="GO" id="GO:0000978">
    <property type="term" value="F:RNA polymerase II cis-regulatory region sequence-specific DNA binding"/>
    <property type="evidence" value="ECO:0007669"/>
    <property type="project" value="TreeGrafter"/>
</dbReference>
<dbReference type="SUPFAM" id="SSF57667">
    <property type="entry name" value="beta-beta-alpha zinc fingers"/>
    <property type="match status" value="2"/>
</dbReference>
<evidence type="ECO:0000313" key="11">
    <source>
        <dbReference type="EMBL" id="CDS15290.1"/>
    </source>
</evidence>
<dbReference type="Gene3D" id="3.30.160.60">
    <property type="entry name" value="Classic Zinc Finger"/>
    <property type="match status" value="4"/>
</dbReference>
<dbReference type="InterPro" id="IPR056436">
    <property type="entry name" value="Znf-C2H2_ZIC1-5/GLI1-3-like"/>
</dbReference>
<keyword evidence="3" id="KW-0479">Metal-binding</keyword>
<dbReference type="Pfam" id="PF23561">
    <property type="entry name" value="zf-C2H2_15"/>
    <property type="match status" value="1"/>
</dbReference>
<dbReference type="Pfam" id="PF00096">
    <property type="entry name" value="zf-C2H2"/>
    <property type="match status" value="2"/>
</dbReference>
<organism evidence="11">
    <name type="scientific">Echinococcus granulosus</name>
    <name type="common">Hydatid tapeworm</name>
    <dbReference type="NCBI Taxonomy" id="6210"/>
    <lineage>
        <taxon>Eukaryota</taxon>
        <taxon>Metazoa</taxon>
        <taxon>Spiralia</taxon>
        <taxon>Lophotrochozoa</taxon>
        <taxon>Platyhelminthes</taxon>
        <taxon>Cestoda</taxon>
        <taxon>Eucestoda</taxon>
        <taxon>Cyclophyllidea</taxon>
        <taxon>Taeniidae</taxon>
        <taxon>Echinococcus</taxon>
        <taxon>Echinococcus granulosus group</taxon>
    </lineage>
</organism>
<evidence type="ECO:0000256" key="5">
    <source>
        <dbReference type="ARBA" id="ARBA00022771"/>
    </source>
</evidence>
<sequence length="429" mass="48239">MASTIYLDPQYHNMYYHYQPSGTLSHITPGAYRHNDTTAAATAATSDAQFYHRYFNAYSPSPPPPPPPLPPPPPPLQTQAIFEHVCQWTEDEGCVRKICGLRFHTIGEMVNHLTMDHVGGPERVDHTCYWHNCSRQGRAFKAKYKLINHIRVHTGEKPFNCPFPGCYKVFARAENLKIHKRTHTGEKPFLCEFVGCNRRFANSSDRKKHMHAHWNEKPYSCRYRGCSKSYSHPSSLRKHMRVHAVCTTSSATDAVTTDIPSTASQQQPLKASPLWYRYSASYSTECELPFYCPAGTYTFDTTRYGRVQVEGGVGDENHHFPHTLPVCAATSHTLHYLSPSMVGGQGADFENDPYRAYGNVPVSMTAEMSKGEAALPQSLNHSQLSEPGVKLCLCVGKNKSSALKGRYLDRSREIGKKRTRAVVVHTTNN</sequence>
<keyword evidence="7" id="KW-0238">DNA-binding</keyword>
<dbReference type="SUPFAM" id="SSF101447">
    <property type="entry name" value="Formin homology 2 domain (FH2 domain)"/>
    <property type="match status" value="1"/>
</dbReference>
<dbReference type="PANTHER" id="PTHR45718">
    <property type="entry name" value="TRANSCRIPTIONAL ACTIVATOR CUBITUS INTERRUPTUS"/>
    <property type="match status" value="1"/>
</dbReference>
<dbReference type="InterPro" id="IPR013087">
    <property type="entry name" value="Znf_C2H2_type"/>
</dbReference>
<evidence type="ECO:0000313" key="12">
    <source>
        <dbReference type="Proteomes" id="UP000492820"/>
    </source>
</evidence>
<evidence type="ECO:0000256" key="7">
    <source>
        <dbReference type="ARBA" id="ARBA00023125"/>
    </source>
</evidence>
<dbReference type="FunFam" id="3.30.160.60:FF:000031">
    <property type="entry name" value="GLI family zinc finger 3"/>
    <property type="match status" value="1"/>
</dbReference>
<dbReference type="Proteomes" id="UP000492820">
    <property type="component" value="Unassembled WGS sequence"/>
</dbReference>
<protein>
    <submittedName>
        <fullName evidence="11 13">Zinc finger protein ZIC 4</fullName>
    </submittedName>
</protein>
<feature type="domain" description="C2H2-type" evidence="10">
    <location>
        <begin position="131"/>
        <end position="158"/>
    </location>
</feature>
<evidence type="ECO:0000256" key="9">
    <source>
        <dbReference type="PROSITE-ProRule" id="PRU00042"/>
    </source>
</evidence>
<dbReference type="SMART" id="SM00355">
    <property type="entry name" value="ZnF_C2H2"/>
    <property type="match status" value="5"/>
</dbReference>
<dbReference type="FunFam" id="3.30.160.60:FF:000041">
    <property type="entry name" value="Zinc finger protein ZIC 1"/>
    <property type="match status" value="1"/>
</dbReference>
<dbReference type="FunFam" id="3.30.160.60:FF:000035">
    <property type="entry name" value="Zinc finger protein ZIC 1"/>
    <property type="match status" value="1"/>
</dbReference>
<dbReference type="PROSITE" id="PS00028">
    <property type="entry name" value="ZINC_FINGER_C2H2_1"/>
    <property type="match status" value="4"/>
</dbReference>
<dbReference type="OrthoDB" id="3214149at2759"/>
<dbReference type="WBParaSite" id="EgrG_000768500">
    <property type="protein sequence ID" value="EgrG_000768500"/>
    <property type="gene ID" value="EgrG_000768500"/>
</dbReference>
<evidence type="ECO:0000256" key="6">
    <source>
        <dbReference type="ARBA" id="ARBA00022833"/>
    </source>
</evidence>
<reference evidence="11 12" key="1">
    <citation type="journal article" date="2013" name="Nature">
        <title>The genomes of four tapeworm species reveal adaptations to parasitism.</title>
        <authorList>
            <person name="Tsai I.J."/>
            <person name="Zarowiecki M."/>
            <person name="Holroyd N."/>
            <person name="Garciarrubio A."/>
            <person name="Sanchez-Flores A."/>
            <person name="Brooks K.L."/>
            <person name="Tracey A."/>
            <person name="Bobes R.J."/>
            <person name="Fragoso G."/>
            <person name="Sciutto E."/>
            <person name="Aslett M."/>
            <person name="Beasley H."/>
            <person name="Bennett H.M."/>
            <person name="Cai J."/>
            <person name="Camicia F."/>
            <person name="Clark R."/>
            <person name="Cucher M."/>
            <person name="De Silva N."/>
            <person name="Day T.A."/>
            <person name="Deplazes P."/>
            <person name="Estrada K."/>
            <person name="Fernandez C."/>
            <person name="Holland P.W."/>
            <person name="Hou J."/>
            <person name="Hu S."/>
            <person name="Huckvale T."/>
            <person name="Hung S.S."/>
            <person name="Kamenetzky L."/>
            <person name="Keane J.A."/>
            <person name="Kiss F."/>
            <person name="Koziol U."/>
            <person name="Lambert O."/>
            <person name="Liu K."/>
            <person name="Luo X."/>
            <person name="Luo Y."/>
            <person name="Macchiaroli N."/>
            <person name="Nichol S."/>
            <person name="Paps J."/>
            <person name="Parkinson J."/>
            <person name="Pouchkina-Stantcheva N."/>
            <person name="Riddiford N."/>
            <person name="Rosenzvit M."/>
            <person name="Salinas G."/>
            <person name="Wasmuth J.D."/>
            <person name="Zamanian M."/>
            <person name="Zheng Y."/>
            <person name="Cai X."/>
            <person name="Soberon X."/>
            <person name="Olson P.D."/>
            <person name="Laclette J.P."/>
            <person name="Brehm K."/>
            <person name="Berriman M."/>
            <person name="Garciarrubio A."/>
            <person name="Bobes R.J."/>
            <person name="Fragoso G."/>
            <person name="Sanchez-Flores A."/>
            <person name="Estrada K."/>
            <person name="Cevallos M.A."/>
            <person name="Morett E."/>
            <person name="Gonzalez V."/>
            <person name="Portillo T."/>
            <person name="Ochoa-Leyva A."/>
            <person name="Jose M.V."/>
            <person name="Sciutto E."/>
            <person name="Landa A."/>
            <person name="Jimenez L."/>
            <person name="Valdes V."/>
            <person name="Carrero J.C."/>
            <person name="Larralde C."/>
            <person name="Morales-Montor J."/>
            <person name="Limon-Lason J."/>
            <person name="Soberon X."/>
            <person name="Laclette J.P."/>
        </authorList>
    </citation>
    <scope>NUCLEOTIDE SEQUENCE [LARGE SCALE GENOMIC DNA]</scope>
</reference>
<keyword evidence="5 9" id="KW-0863">Zinc-finger</keyword>
<comment type="subcellular location">
    <subcellularLocation>
        <location evidence="1">Nucleus</location>
    </subcellularLocation>
</comment>
<dbReference type="AlphaFoldDB" id="A0A068WCB4"/>
<name>A0A068WCB4_ECHGR</name>
<feature type="domain" description="C2H2-type" evidence="10">
    <location>
        <begin position="189"/>
        <end position="218"/>
    </location>
</feature>
<accession>A0A068WCB4</accession>
<reference evidence="11" key="2">
    <citation type="submission" date="2014-06" db="EMBL/GenBank/DDBJ databases">
        <authorList>
            <person name="Aslett M."/>
        </authorList>
    </citation>
    <scope>NUCLEOTIDE SEQUENCE</scope>
</reference>
<dbReference type="GO" id="GO:0000981">
    <property type="term" value="F:DNA-binding transcription factor activity, RNA polymerase II-specific"/>
    <property type="evidence" value="ECO:0007669"/>
    <property type="project" value="TreeGrafter"/>
</dbReference>
<gene>
    <name evidence="11" type="ORF">EgrG_000768500</name>
</gene>
<keyword evidence="4" id="KW-0677">Repeat</keyword>
<dbReference type="FunFam" id="3.30.160.60:FF:000110">
    <property type="entry name" value="Zinc finger protein-like"/>
    <property type="match status" value="1"/>
</dbReference>
<feature type="domain" description="C2H2-type" evidence="10">
    <location>
        <begin position="159"/>
        <end position="188"/>
    </location>
</feature>
<evidence type="ECO:0000256" key="3">
    <source>
        <dbReference type="ARBA" id="ARBA00022723"/>
    </source>
</evidence>
<dbReference type="PANTHER" id="PTHR45718:SF8">
    <property type="entry name" value="GLIS FAMILY ZINC FINGER 2"/>
    <property type="match status" value="1"/>
</dbReference>
<reference evidence="13" key="3">
    <citation type="submission" date="2020-10" db="UniProtKB">
        <authorList>
            <consortium name="WormBaseParasite"/>
        </authorList>
    </citation>
    <scope>IDENTIFICATION</scope>
</reference>
<evidence type="ECO:0000256" key="4">
    <source>
        <dbReference type="ARBA" id="ARBA00022737"/>
    </source>
</evidence>
<dbReference type="InterPro" id="IPR041643">
    <property type="entry name" value="Znf_ZIC"/>
</dbReference>
<dbReference type="Pfam" id="PF18366">
    <property type="entry name" value="zf_ZIC"/>
    <property type="match status" value="1"/>
</dbReference>
<dbReference type="EMBL" id="LK028576">
    <property type="protein sequence ID" value="CDS15290.1"/>
    <property type="molecule type" value="Genomic_DNA"/>
</dbReference>
<evidence type="ECO:0000256" key="8">
    <source>
        <dbReference type="ARBA" id="ARBA00023242"/>
    </source>
</evidence>
<comment type="similarity">
    <text evidence="2">Belongs to the GLI C2H2-type zinc-finger protein family.</text>
</comment>
<dbReference type="InterPro" id="IPR036236">
    <property type="entry name" value="Znf_C2H2_sf"/>
</dbReference>
<dbReference type="PROSITE" id="PS50157">
    <property type="entry name" value="ZINC_FINGER_C2H2_2"/>
    <property type="match status" value="4"/>
</dbReference>
<dbReference type="GO" id="GO:0008270">
    <property type="term" value="F:zinc ion binding"/>
    <property type="evidence" value="ECO:0007669"/>
    <property type="project" value="UniProtKB-KW"/>
</dbReference>